<reference evidence="2 3" key="1">
    <citation type="journal article" date="2013" name="Proc. Natl. Acad. Sci. U.S.A.">
        <title>Genome of an arbuscular mycorrhizal fungus provides insight into the oldest plant symbiosis.</title>
        <authorList>
            <person name="Tisserant E."/>
            <person name="Malbreil M."/>
            <person name="Kuo A."/>
            <person name="Kohler A."/>
            <person name="Symeonidi A."/>
            <person name="Balestrini R."/>
            <person name="Charron P."/>
            <person name="Duensing N."/>
            <person name="Frei Dit Frey N."/>
            <person name="Gianinazzi-Pearson V."/>
            <person name="Gilbert L.B."/>
            <person name="Handa Y."/>
            <person name="Herr J.R."/>
            <person name="Hijri M."/>
            <person name="Koul R."/>
            <person name="Kawaguchi M."/>
            <person name="Krajinski F."/>
            <person name="Lammers P.J."/>
            <person name="Masclaux F.G."/>
            <person name="Murat C."/>
            <person name="Morin E."/>
            <person name="Ndikumana S."/>
            <person name="Pagni M."/>
            <person name="Petitpierre D."/>
            <person name="Requena N."/>
            <person name="Rosikiewicz P."/>
            <person name="Riley R."/>
            <person name="Saito K."/>
            <person name="San Clemente H."/>
            <person name="Shapiro H."/>
            <person name="van Tuinen D."/>
            <person name="Becard G."/>
            <person name="Bonfante P."/>
            <person name="Paszkowski U."/>
            <person name="Shachar-Hill Y.Y."/>
            <person name="Tuskan G.A."/>
            <person name="Young P.W."/>
            <person name="Sanders I.R."/>
            <person name="Henrissat B."/>
            <person name="Rensing S.A."/>
            <person name="Grigoriev I.V."/>
            <person name="Corradi N."/>
            <person name="Roux C."/>
            <person name="Martin F."/>
        </authorList>
    </citation>
    <scope>NUCLEOTIDE SEQUENCE [LARGE SCALE GENOMIC DNA]</scope>
    <source>
        <strain evidence="2 3">DAOM 197198</strain>
    </source>
</reference>
<proteinExistence type="predicted"/>
<dbReference type="AlphaFoldDB" id="A0A2P4PB91"/>
<protein>
    <submittedName>
        <fullName evidence="2">Uncharacterized protein</fullName>
    </submittedName>
</protein>
<name>A0A2P4PB91_RHIID</name>
<keyword evidence="3" id="KW-1185">Reference proteome</keyword>
<comment type="caution">
    <text evidence="2">The sequence shown here is derived from an EMBL/GenBank/DDBJ whole genome shotgun (WGS) entry which is preliminary data.</text>
</comment>
<organism evidence="2 3">
    <name type="scientific">Rhizophagus irregularis (strain DAOM 181602 / DAOM 197198 / MUCL 43194)</name>
    <name type="common">Arbuscular mycorrhizal fungus</name>
    <name type="synonym">Glomus intraradices</name>
    <dbReference type="NCBI Taxonomy" id="747089"/>
    <lineage>
        <taxon>Eukaryota</taxon>
        <taxon>Fungi</taxon>
        <taxon>Fungi incertae sedis</taxon>
        <taxon>Mucoromycota</taxon>
        <taxon>Glomeromycotina</taxon>
        <taxon>Glomeromycetes</taxon>
        <taxon>Glomerales</taxon>
        <taxon>Glomeraceae</taxon>
        <taxon>Rhizophagus</taxon>
    </lineage>
</organism>
<accession>A0A2P4PB91</accession>
<keyword evidence="1" id="KW-1133">Transmembrane helix</keyword>
<feature type="transmembrane region" description="Helical" evidence="1">
    <location>
        <begin position="5"/>
        <end position="23"/>
    </location>
</feature>
<reference evidence="2 3" key="2">
    <citation type="journal article" date="2018" name="New Phytol.">
        <title>High intraspecific genome diversity in the model arbuscular mycorrhizal symbiont Rhizophagus irregularis.</title>
        <authorList>
            <person name="Chen E.C.H."/>
            <person name="Morin E."/>
            <person name="Beaudet D."/>
            <person name="Noel J."/>
            <person name="Yildirir G."/>
            <person name="Ndikumana S."/>
            <person name="Charron P."/>
            <person name="St-Onge C."/>
            <person name="Giorgi J."/>
            <person name="Kruger M."/>
            <person name="Marton T."/>
            <person name="Ropars J."/>
            <person name="Grigoriev I.V."/>
            <person name="Hainaut M."/>
            <person name="Henrissat B."/>
            <person name="Roux C."/>
            <person name="Martin F."/>
            <person name="Corradi N."/>
        </authorList>
    </citation>
    <scope>NUCLEOTIDE SEQUENCE [LARGE SCALE GENOMIC DNA]</scope>
    <source>
        <strain evidence="2 3">DAOM 197198</strain>
    </source>
</reference>
<feature type="non-terminal residue" evidence="2">
    <location>
        <position position="1"/>
    </location>
</feature>
<keyword evidence="1" id="KW-0472">Membrane</keyword>
<gene>
    <name evidence="2" type="ORF">GLOIN_2v1694308</name>
</gene>
<evidence type="ECO:0000313" key="3">
    <source>
        <dbReference type="Proteomes" id="UP000018888"/>
    </source>
</evidence>
<keyword evidence="1" id="KW-0812">Transmembrane</keyword>
<dbReference type="EMBL" id="AUPC02000293">
    <property type="protein sequence ID" value="POG62627.1"/>
    <property type="molecule type" value="Genomic_DNA"/>
</dbReference>
<dbReference type="Proteomes" id="UP000018888">
    <property type="component" value="Unassembled WGS sequence"/>
</dbReference>
<sequence length="64" mass="7481">QQFIYFADFFFTSLIWVAISSFASKISPSISLIWAVISSIIDLFVNIFIQRTYFFKITFKVISI</sequence>
<feature type="transmembrane region" description="Helical" evidence="1">
    <location>
        <begin position="29"/>
        <end position="49"/>
    </location>
</feature>
<evidence type="ECO:0000313" key="2">
    <source>
        <dbReference type="EMBL" id="POG62627.1"/>
    </source>
</evidence>
<evidence type="ECO:0000256" key="1">
    <source>
        <dbReference type="SAM" id="Phobius"/>
    </source>
</evidence>